<evidence type="ECO:0000256" key="2">
    <source>
        <dbReference type="ARBA" id="ARBA00023015"/>
    </source>
</evidence>
<dbReference type="Pfam" id="PF04542">
    <property type="entry name" value="Sigma70_r2"/>
    <property type="match status" value="1"/>
</dbReference>
<dbReference type="PANTHER" id="PTHR43133:SF46">
    <property type="entry name" value="RNA POLYMERASE SIGMA-70 FACTOR ECF SUBFAMILY"/>
    <property type="match status" value="1"/>
</dbReference>
<dbReference type="EMBL" id="QSEF01000019">
    <property type="protein sequence ID" value="RGZ46060.1"/>
    <property type="molecule type" value="Genomic_DNA"/>
</dbReference>
<dbReference type="PANTHER" id="PTHR43133">
    <property type="entry name" value="RNA POLYMERASE ECF-TYPE SIGMA FACTO"/>
    <property type="match status" value="1"/>
</dbReference>
<evidence type="ECO:0000256" key="3">
    <source>
        <dbReference type="ARBA" id="ARBA00023082"/>
    </source>
</evidence>
<reference evidence="9 10" key="1">
    <citation type="submission" date="2018-08" db="EMBL/GenBank/DDBJ databases">
        <title>A genome reference for cultivated species of the human gut microbiota.</title>
        <authorList>
            <person name="Zou Y."/>
            <person name="Xue W."/>
            <person name="Luo G."/>
        </authorList>
    </citation>
    <scope>NUCLEOTIDE SEQUENCE [LARGE SCALE GENOMIC DNA]</scope>
    <source>
        <strain evidence="8 9">AM16-50</strain>
        <strain evidence="7 10">AM50-15</strain>
    </source>
</reference>
<dbReference type="Proteomes" id="UP000283732">
    <property type="component" value="Unassembled WGS sequence"/>
</dbReference>
<dbReference type="GO" id="GO:0016987">
    <property type="term" value="F:sigma factor activity"/>
    <property type="evidence" value="ECO:0007669"/>
    <property type="project" value="UniProtKB-KW"/>
</dbReference>
<keyword evidence="4" id="KW-0804">Transcription</keyword>
<dbReference type="InterPro" id="IPR036388">
    <property type="entry name" value="WH-like_DNA-bd_sf"/>
</dbReference>
<dbReference type="RefSeq" id="WP_122203398.1">
    <property type="nucleotide sequence ID" value="NZ_JADNHS010000015.1"/>
</dbReference>
<evidence type="ECO:0000256" key="1">
    <source>
        <dbReference type="ARBA" id="ARBA00010641"/>
    </source>
</evidence>
<dbReference type="SUPFAM" id="SSF88659">
    <property type="entry name" value="Sigma3 and sigma4 domains of RNA polymerase sigma factors"/>
    <property type="match status" value="1"/>
</dbReference>
<gene>
    <name evidence="8" type="ORF">DW191_06140</name>
    <name evidence="7" type="ORF">DW986_13565</name>
</gene>
<dbReference type="Pfam" id="PF08281">
    <property type="entry name" value="Sigma70_r4_2"/>
    <property type="match status" value="1"/>
</dbReference>
<dbReference type="EMBL" id="QRKC01000001">
    <property type="protein sequence ID" value="RHH80649.1"/>
    <property type="molecule type" value="Genomic_DNA"/>
</dbReference>
<dbReference type="Gene3D" id="1.10.10.10">
    <property type="entry name" value="Winged helix-like DNA-binding domain superfamily/Winged helix DNA-binding domain"/>
    <property type="match status" value="1"/>
</dbReference>
<feature type="domain" description="RNA polymerase sigma factor 70 region 4 type 2" evidence="6">
    <location>
        <begin position="119"/>
        <end position="168"/>
    </location>
</feature>
<dbReference type="NCBIfam" id="TIGR02985">
    <property type="entry name" value="Sig70_bacteroi1"/>
    <property type="match status" value="1"/>
</dbReference>
<protein>
    <submittedName>
        <fullName evidence="7">RNA polymerase sigma-70 factor</fullName>
    </submittedName>
</protein>
<dbReference type="Gene3D" id="1.10.1740.10">
    <property type="match status" value="1"/>
</dbReference>
<dbReference type="InterPro" id="IPR013324">
    <property type="entry name" value="RNA_pol_sigma_r3/r4-like"/>
</dbReference>
<evidence type="ECO:0000256" key="4">
    <source>
        <dbReference type="ARBA" id="ARBA00023163"/>
    </source>
</evidence>
<organism evidence="7 10">
    <name type="scientific">Parabacteroides merdae</name>
    <dbReference type="NCBI Taxonomy" id="46503"/>
    <lineage>
        <taxon>Bacteria</taxon>
        <taxon>Pseudomonadati</taxon>
        <taxon>Bacteroidota</taxon>
        <taxon>Bacteroidia</taxon>
        <taxon>Bacteroidales</taxon>
        <taxon>Tannerellaceae</taxon>
        <taxon>Parabacteroides</taxon>
    </lineage>
</organism>
<evidence type="ECO:0000259" key="5">
    <source>
        <dbReference type="Pfam" id="PF04542"/>
    </source>
</evidence>
<dbReference type="NCBIfam" id="TIGR02937">
    <property type="entry name" value="sigma70-ECF"/>
    <property type="match status" value="1"/>
</dbReference>
<accession>A0A3R5ZR31</accession>
<evidence type="ECO:0000313" key="7">
    <source>
        <dbReference type="EMBL" id="RGZ46060.1"/>
    </source>
</evidence>
<dbReference type="SUPFAM" id="SSF88946">
    <property type="entry name" value="Sigma2 domain of RNA polymerase sigma factors"/>
    <property type="match status" value="1"/>
</dbReference>
<proteinExistence type="inferred from homology"/>
<dbReference type="AlphaFoldDB" id="A0A3R5ZR31"/>
<dbReference type="Proteomes" id="UP000285173">
    <property type="component" value="Unassembled WGS sequence"/>
</dbReference>
<evidence type="ECO:0000259" key="6">
    <source>
        <dbReference type="Pfam" id="PF08281"/>
    </source>
</evidence>
<dbReference type="InterPro" id="IPR014327">
    <property type="entry name" value="RNA_pol_sigma70_bacteroid"/>
</dbReference>
<feature type="domain" description="RNA polymerase sigma-70 region 2" evidence="5">
    <location>
        <begin position="17"/>
        <end position="81"/>
    </location>
</feature>
<evidence type="ECO:0000313" key="9">
    <source>
        <dbReference type="Proteomes" id="UP000283732"/>
    </source>
</evidence>
<dbReference type="InterPro" id="IPR007627">
    <property type="entry name" value="RNA_pol_sigma70_r2"/>
</dbReference>
<dbReference type="InterPro" id="IPR014284">
    <property type="entry name" value="RNA_pol_sigma-70_dom"/>
</dbReference>
<dbReference type="GO" id="GO:0006352">
    <property type="term" value="P:DNA-templated transcription initiation"/>
    <property type="evidence" value="ECO:0007669"/>
    <property type="project" value="InterPro"/>
</dbReference>
<keyword evidence="3" id="KW-0731">Sigma factor</keyword>
<comment type="caution">
    <text evidence="7">The sequence shown here is derived from an EMBL/GenBank/DDBJ whole genome shotgun (WGS) entry which is preliminary data.</text>
</comment>
<dbReference type="GO" id="GO:0003677">
    <property type="term" value="F:DNA binding"/>
    <property type="evidence" value="ECO:0007669"/>
    <property type="project" value="InterPro"/>
</dbReference>
<keyword evidence="2" id="KW-0805">Transcription regulation</keyword>
<name>A0A3R5ZR31_9BACT</name>
<dbReference type="InterPro" id="IPR013249">
    <property type="entry name" value="RNA_pol_sigma70_r4_t2"/>
</dbReference>
<dbReference type="InterPro" id="IPR039425">
    <property type="entry name" value="RNA_pol_sigma-70-like"/>
</dbReference>
<evidence type="ECO:0000313" key="10">
    <source>
        <dbReference type="Proteomes" id="UP000285173"/>
    </source>
</evidence>
<evidence type="ECO:0000313" key="8">
    <source>
        <dbReference type="EMBL" id="RHH80649.1"/>
    </source>
</evidence>
<sequence length="190" mass="22820">MLRASADRKDLKDFEQLFHQLQPRLYAYCCKYIEDNELARDIVQECFINLWENYENVQISYEFYLFKAVHNRCLSYFRSERIHSEYASSVKIRIKELEIHPELPYPLTELYVKEVNTLLKESVSKLPEKCRLIFMMSRYQNMKNQEIAETLGISVRTVDAQIYNALKILKIKLKDYLPVLMLLFPHFFAK</sequence>
<dbReference type="InterPro" id="IPR013325">
    <property type="entry name" value="RNA_pol_sigma_r2"/>
</dbReference>
<comment type="similarity">
    <text evidence="1">Belongs to the sigma-70 factor family. ECF subfamily.</text>
</comment>